<dbReference type="PANTHER" id="PTHR21274">
    <property type="entry name" value="MECKELIN"/>
    <property type="match status" value="1"/>
</dbReference>
<dbReference type="GO" id="GO:0036038">
    <property type="term" value="C:MKS complex"/>
    <property type="evidence" value="ECO:0007669"/>
    <property type="project" value="InterPro"/>
</dbReference>
<evidence type="ECO:0000256" key="2">
    <source>
        <dbReference type="SAM" id="SignalP"/>
    </source>
</evidence>
<dbReference type="KEGG" id="scac:106080403"/>
<dbReference type="STRING" id="35570.A0A1I8Q9F9"/>
<feature type="transmembrane region" description="Helical" evidence="1">
    <location>
        <begin position="572"/>
        <end position="596"/>
    </location>
</feature>
<keyword evidence="2" id="KW-0732">Signal</keyword>
<gene>
    <name evidence="3" type="primary">106080403</name>
</gene>
<name>A0A1I8Q9F9_STOCA</name>
<sequence>MIFHFVYALFLTIFLANFNCIDCHERDKHFNRTLFAFHDVKQCAKNEFFDINYFTCVPCQVLGENLQPSIDKFTCACRMSSLSPTVTTIYDTVKTYRTCGNICNNTQTKLGKNVTILTPQYCQAKEETLPKLNCKFKYINRTRTTAAVDFSRSIEMANLNWQYDGQCERCDLQYNFHYQDYCIANGLLRPFLNYNSFWQATTQHFGDLKFVAFFCMALNNNTACHHLANLCVLSFYSFDKNSPCSKFLLSQATDVVYRYGSADEQMSHQQIKPFLYYRKGKDMAKELRETIKDVRFSLDEHDKHHNRLQFFSVSYALDGTLRRWGNLKFGELILCPYLARASTVTQDNFIRFGKKYDVIECDLSLAYILDLAKMYGNQRFMSLFLNYTRKGKEQMLLHSVPILIEDITLENKRPQKEDWQLVKRFQMIEIHPRHGSISSKVSPAYEDEHKLLLYRSLRYVEKIQLHYDIHSDNHISIPVLKLRYRHIEFTNNTTLEMPLKFQFIISNDRISRDTVHAAELVNEIALPLLLLLALIVAFVRARNTRKRRCPSGTNDNEDFCHFAYFTEFLLHLISYMALAFLLCFLLCITINSLTYLTQSTLDFTLPLIRDQRSLELIIYAALVLKLIFVSIYFWRLSHFNIFFIDWERPRCGDTNHFNVKNNLETSSVCSSVRTYISDSNVSAWRSIFLANEWLRLSGKQKTSTLLQCVITYVVVKFFNILAKAEKDITLEIFFVSLVYLAVYVSQYLLKMLLLIRIWGNPLKKYTDHCSLANISVFALVEPSYGYYIHGRSPHGFADSDMTTMLMQLQRETHSISGRRGLLSDTDQCYTIMPPKNLSNYFDKLLLPYQRSFGGGAGTANFQKEVNTVEGSMEKTSIAYTSVNRFFCAFIDHGIKDMDYIIKEKTFVESLFNCEFENYLTDNKGTFYIDNCYSFGEMFLYGNELQIFILQFLLFLAVYLMCNSLLATVIAVYLFNKIVQWIFVGAVMENLSTKTLIDKRFLM</sequence>
<evidence type="ECO:0008006" key="5">
    <source>
        <dbReference type="Google" id="ProtNLM"/>
    </source>
</evidence>
<feature type="transmembrane region" description="Helical" evidence="1">
    <location>
        <begin position="616"/>
        <end position="634"/>
    </location>
</feature>
<dbReference type="InterPro" id="IPR019170">
    <property type="entry name" value="Meckelin"/>
</dbReference>
<evidence type="ECO:0000313" key="4">
    <source>
        <dbReference type="Proteomes" id="UP000095300"/>
    </source>
</evidence>
<feature type="transmembrane region" description="Helical" evidence="1">
    <location>
        <begin position="946"/>
        <end position="971"/>
    </location>
</feature>
<dbReference type="GO" id="GO:0060271">
    <property type="term" value="P:cilium assembly"/>
    <property type="evidence" value="ECO:0007669"/>
    <property type="project" value="InterPro"/>
</dbReference>
<accession>A0A1I8Q9F9</accession>
<dbReference type="AlphaFoldDB" id="A0A1I8Q9F9"/>
<feature type="chain" id="PRO_5009328003" description="Meckelin" evidence="2">
    <location>
        <begin position="24"/>
        <end position="1002"/>
    </location>
</feature>
<feature type="transmembrane region" description="Helical" evidence="1">
    <location>
        <begin position="704"/>
        <end position="722"/>
    </location>
</feature>
<dbReference type="Pfam" id="PF09773">
    <property type="entry name" value="Meckelin"/>
    <property type="match status" value="1"/>
</dbReference>
<dbReference type="EnsemblMetazoa" id="SCAU015114-RA">
    <property type="protein sequence ID" value="SCAU015114-PA"/>
    <property type="gene ID" value="SCAU015114"/>
</dbReference>
<feature type="transmembrane region" description="Helical" evidence="1">
    <location>
        <begin position="728"/>
        <end position="749"/>
    </location>
</feature>
<evidence type="ECO:0000313" key="3">
    <source>
        <dbReference type="EnsemblMetazoa" id="SCAU015114-PA"/>
    </source>
</evidence>
<proteinExistence type="predicted"/>
<keyword evidence="1" id="KW-0812">Transmembrane</keyword>
<keyword evidence="4" id="KW-1185">Reference proteome</keyword>
<reference evidence="3" key="1">
    <citation type="submission" date="2020-05" db="UniProtKB">
        <authorList>
            <consortium name="EnsemblMetazoa"/>
        </authorList>
    </citation>
    <scope>IDENTIFICATION</scope>
    <source>
        <strain evidence="3">USDA</strain>
    </source>
</reference>
<dbReference type="OrthoDB" id="419138at2759"/>
<protein>
    <recommendedName>
        <fullName evidence="5">Meckelin</fullName>
    </recommendedName>
</protein>
<feature type="signal peptide" evidence="2">
    <location>
        <begin position="1"/>
        <end position="23"/>
    </location>
</feature>
<keyword evidence="1" id="KW-1133">Transmembrane helix</keyword>
<organism evidence="3 4">
    <name type="scientific">Stomoxys calcitrans</name>
    <name type="common">Stable fly</name>
    <name type="synonym">Conops calcitrans</name>
    <dbReference type="NCBI Taxonomy" id="35570"/>
    <lineage>
        <taxon>Eukaryota</taxon>
        <taxon>Metazoa</taxon>
        <taxon>Ecdysozoa</taxon>
        <taxon>Arthropoda</taxon>
        <taxon>Hexapoda</taxon>
        <taxon>Insecta</taxon>
        <taxon>Pterygota</taxon>
        <taxon>Neoptera</taxon>
        <taxon>Endopterygota</taxon>
        <taxon>Diptera</taxon>
        <taxon>Brachycera</taxon>
        <taxon>Muscomorpha</taxon>
        <taxon>Muscoidea</taxon>
        <taxon>Muscidae</taxon>
        <taxon>Stomoxys</taxon>
    </lineage>
</organism>
<evidence type="ECO:0000256" key="1">
    <source>
        <dbReference type="SAM" id="Phobius"/>
    </source>
</evidence>
<dbReference type="Proteomes" id="UP000095300">
    <property type="component" value="Unassembled WGS sequence"/>
</dbReference>
<dbReference type="PANTHER" id="PTHR21274:SF0">
    <property type="entry name" value="MECKELIN"/>
    <property type="match status" value="1"/>
</dbReference>
<dbReference type="VEuPathDB" id="VectorBase:SCAU015114"/>
<keyword evidence="1" id="KW-0472">Membrane</keyword>
<feature type="transmembrane region" description="Helical" evidence="1">
    <location>
        <begin position="524"/>
        <end position="541"/>
    </location>
</feature>